<organism evidence="10 11">
    <name type="scientific">Virgibacillus profundi</name>
    <dbReference type="NCBI Taxonomy" id="2024555"/>
    <lineage>
        <taxon>Bacteria</taxon>
        <taxon>Bacillati</taxon>
        <taxon>Bacillota</taxon>
        <taxon>Bacilli</taxon>
        <taxon>Bacillales</taxon>
        <taxon>Bacillaceae</taxon>
        <taxon>Virgibacillus</taxon>
    </lineage>
</organism>
<keyword evidence="2 4" id="KW-0560">Oxidoreductase</keyword>
<dbReference type="FunFam" id="3.40.309.10:FF:000003">
    <property type="entry name" value="Aldehyde dehydrogenase"/>
    <property type="match status" value="1"/>
</dbReference>
<dbReference type="GO" id="GO:0006081">
    <property type="term" value="P:aldehyde metabolic process"/>
    <property type="evidence" value="ECO:0007669"/>
    <property type="project" value="InterPro"/>
</dbReference>
<dbReference type="InterPro" id="IPR015590">
    <property type="entry name" value="Aldehyde_DH_dom"/>
</dbReference>
<dbReference type="PROSITE" id="PS00687">
    <property type="entry name" value="ALDEHYDE_DEHYDR_GLU"/>
    <property type="match status" value="1"/>
</dbReference>
<evidence type="ECO:0000256" key="6">
    <source>
        <dbReference type="PROSITE-ProRule" id="PRU10007"/>
    </source>
</evidence>
<comment type="caution">
    <text evidence="10">The sequence shown here is derived from an EMBL/GenBank/DDBJ whole genome shotgun (WGS) entry which is preliminary data.</text>
</comment>
<gene>
    <name evidence="10" type="ORF">CIL05_11950</name>
</gene>
<evidence type="ECO:0000256" key="5">
    <source>
        <dbReference type="PIRSR" id="PIRSR036492-1"/>
    </source>
</evidence>
<dbReference type="InterPro" id="IPR016162">
    <property type="entry name" value="Ald_DH_N"/>
</dbReference>
<dbReference type="PANTHER" id="PTHR43570">
    <property type="entry name" value="ALDEHYDE DEHYDROGENASE"/>
    <property type="match status" value="1"/>
</dbReference>
<feature type="domain" description="Aldehyde dehydrogenase" evidence="9">
    <location>
        <begin position="21"/>
        <end position="428"/>
    </location>
</feature>
<evidence type="ECO:0000256" key="8">
    <source>
        <dbReference type="SAM" id="Coils"/>
    </source>
</evidence>
<dbReference type="RefSeq" id="WP_095655772.1">
    <property type="nucleotide sequence ID" value="NZ_NPOA01000007.1"/>
</dbReference>
<dbReference type="CDD" id="cd07136">
    <property type="entry name" value="ALDH_YwdH-P39616"/>
    <property type="match status" value="1"/>
</dbReference>
<evidence type="ECO:0000313" key="11">
    <source>
        <dbReference type="Proteomes" id="UP000218887"/>
    </source>
</evidence>
<dbReference type="InterPro" id="IPR016163">
    <property type="entry name" value="Ald_DH_C"/>
</dbReference>
<dbReference type="InterPro" id="IPR012394">
    <property type="entry name" value="Aldehyde_DH_NAD(P)"/>
</dbReference>
<evidence type="ECO:0000256" key="3">
    <source>
        <dbReference type="ARBA" id="ARBA00023027"/>
    </source>
</evidence>
<dbReference type="AlphaFoldDB" id="A0A2A2ICV8"/>
<dbReference type="Proteomes" id="UP000218887">
    <property type="component" value="Unassembled WGS sequence"/>
</dbReference>
<dbReference type="OrthoDB" id="9762913at2"/>
<dbReference type="EMBL" id="NPOA01000007">
    <property type="protein sequence ID" value="PAV29569.1"/>
    <property type="molecule type" value="Genomic_DNA"/>
</dbReference>
<evidence type="ECO:0000256" key="1">
    <source>
        <dbReference type="ARBA" id="ARBA00009986"/>
    </source>
</evidence>
<reference evidence="10 11" key="1">
    <citation type="submission" date="2017-08" db="EMBL/GenBank/DDBJ databases">
        <title>Virgibacillus indicus sp. nov. and Virgibacillus profoundi sp. nov, two moderately halophilic bacteria isolated from marine sediment by using the Microfluidic Streak Plate.</title>
        <authorList>
            <person name="Xu B."/>
            <person name="Hu B."/>
            <person name="Wang J."/>
            <person name="Zhu Y."/>
            <person name="Huang L."/>
            <person name="Du W."/>
            <person name="Huang Y."/>
        </authorList>
    </citation>
    <scope>NUCLEOTIDE SEQUENCE [LARGE SCALE GENOMIC DNA]</scope>
    <source>
        <strain evidence="10 11">IO3-P3-H5</strain>
    </source>
</reference>
<dbReference type="Gene3D" id="3.40.309.10">
    <property type="entry name" value="Aldehyde Dehydrogenase, Chain A, domain 2"/>
    <property type="match status" value="1"/>
</dbReference>
<evidence type="ECO:0000256" key="2">
    <source>
        <dbReference type="ARBA" id="ARBA00023002"/>
    </source>
</evidence>
<dbReference type="InterPro" id="IPR016161">
    <property type="entry name" value="Ald_DH/histidinol_DH"/>
</dbReference>
<dbReference type="GO" id="GO:0004029">
    <property type="term" value="F:aldehyde dehydrogenase (NAD+) activity"/>
    <property type="evidence" value="ECO:0007669"/>
    <property type="project" value="TreeGrafter"/>
</dbReference>
<feature type="coiled-coil region" evidence="8">
    <location>
        <begin position="23"/>
        <end position="50"/>
    </location>
</feature>
<dbReference type="SUPFAM" id="SSF53720">
    <property type="entry name" value="ALDH-like"/>
    <property type="match status" value="1"/>
</dbReference>
<dbReference type="Pfam" id="PF00171">
    <property type="entry name" value="Aldedh"/>
    <property type="match status" value="1"/>
</dbReference>
<feature type="active site" evidence="5 6">
    <location>
        <position position="210"/>
    </location>
</feature>
<sequence length="456" mass="51355">MKQPAEIVADQHAFFMNGNTLDYLTRKEQLKKLKQMLKDYETEIYQALKIDLNKSTHETLTTELGFLYSELDFAIKNLAAWMEPSKVAAPITHKGTKNFIMKEPYGVSLIISAWNYPLQLALAPAIGSLAAGNCVVLKPSEYAKATSLILAEMIQNTFDPSYFTVVEGDKEISEELVKQRFDYIFFTGSTEVGKIIMKEASTNLTPVTLELGGKSPVIVDEDANISLAAKRIVWGKFTNAGQTCVAPDYLYVHEKAKFKLLKAMKKYIKSFYGKDPLKNDEYTHIINQKHFNRLEQFLSTGTVLHGGNADRELLAIEPTILDRISWNDPIMDEEIFGPILPVLTFNHIEDAVVKIKSREKPLALYYFGESDKTQQQIMQFLSFGGGSINDTFYHLANPHLPFGGVGASGMGSYHGKYSFDTFSHEKSILKQTTKFDMPFRYPGSKLAQSVVKKIMK</sequence>
<keyword evidence="8" id="KW-0175">Coiled coil</keyword>
<keyword evidence="11" id="KW-1185">Reference proteome</keyword>
<evidence type="ECO:0000259" key="9">
    <source>
        <dbReference type="Pfam" id="PF00171"/>
    </source>
</evidence>
<keyword evidence="3" id="KW-0520">NAD</keyword>
<accession>A0A2A2ICV8</accession>
<dbReference type="FunFam" id="3.40.605.10:FF:000004">
    <property type="entry name" value="Aldehyde dehydrogenase"/>
    <property type="match status" value="1"/>
</dbReference>
<evidence type="ECO:0000256" key="4">
    <source>
        <dbReference type="PIRNR" id="PIRNR036492"/>
    </source>
</evidence>
<dbReference type="PROSITE" id="PS00070">
    <property type="entry name" value="ALDEHYDE_DEHYDR_CYS"/>
    <property type="match status" value="1"/>
</dbReference>
<comment type="similarity">
    <text evidence="1 4 7">Belongs to the aldehyde dehydrogenase family.</text>
</comment>
<dbReference type="PANTHER" id="PTHR43570:SF16">
    <property type="entry name" value="ALDEHYDE DEHYDROGENASE TYPE III, ISOFORM Q"/>
    <property type="match status" value="1"/>
</dbReference>
<dbReference type="InterPro" id="IPR029510">
    <property type="entry name" value="Ald_DH_CS_GLU"/>
</dbReference>
<dbReference type="Gene3D" id="3.40.605.10">
    <property type="entry name" value="Aldehyde Dehydrogenase, Chain A, domain 1"/>
    <property type="match status" value="1"/>
</dbReference>
<feature type="active site" evidence="5">
    <location>
        <position position="244"/>
    </location>
</feature>
<evidence type="ECO:0000313" key="10">
    <source>
        <dbReference type="EMBL" id="PAV29569.1"/>
    </source>
</evidence>
<name>A0A2A2ICV8_9BACI</name>
<proteinExistence type="inferred from homology"/>
<dbReference type="PIRSF" id="PIRSF036492">
    <property type="entry name" value="ALDH"/>
    <property type="match status" value="1"/>
</dbReference>
<protein>
    <recommendedName>
        <fullName evidence="4">Aldehyde dehydrogenase</fullName>
    </recommendedName>
</protein>
<dbReference type="GO" id="GO:0005737">
    <property type="term" value="C:cytoplasm"/>
    <property type="evidence" value="ECO:0007669"/>
    <property type="project" value="TreeGrafter"/>
</dbReference>
<evidence type="ECO:0000256" key="7">
    <source>
        <dbReference type="RuleBase" id="RU003345"/>
    </source>
</evidence>
<dbReference type="InterPro" id="IPR016160">
    <property type="entry name" value="Ald_DH_CS_CYS"/>
</dbReference>